<sequence>MDGALKTIQNIQKELNISNAKPILEPATDKANGNGYEIEEKLTNISSQANETIQHIKDLHSAFERIMNREQTHVTQPQVLEYKNRFLESQLNSISILVTETKNLIKELQSRPNVIKQTEEVQSEQTKIITDTLTQQINKMIIELNDIKELELSQIACQGNPGIGAELIMVEIREKLSEILNQCCGTATSTNTPATNIAEGIIIKKN</sequence>
<comment type="caution">
    <text evidence="1">The sequence shown here is derived from an EMBL/GenBank/DDBJ whole genome shotgun (WGS) entry which is preliminary data.</text>
</comment>
<proteinExistence type="predicted"/>
<name>A0A8S3WHA9_PARAO</name>
<accession>A0A8S3WHA9</accession>
<dbReference type="Proteomes" id="UP000691718">
    <property type="component" value="Unassembled WGS sequence"/>
</dbReference>
<evidence type="ECO:0000313" key="1">
    <source>
        <dbReference type="EMBL" id="CAG4958709.1"/>
    </source>
</evidence>
<dbReference type="AlphaFoldDB" id="A0A8S3WHA9"/>
<keyword evidence="2" id="KW-1185">Reference proteome</keyword>
<dbReference type="EMBL" id="CAJQZP010000384">
    <property type="protein sequence ID" value="CAG4958709.1"/>
    <property type="molecule type" value="Genomic_DNA"/>
</dbReference>
<organism evidence="1 2">
    <name type="scientific">Parnassius apollo</name>
    <name type="common">Apollo butterfly</name>
    <name type="synonym">Papilio apollo</name>
    <dbReference type="NCBI Taxonomy" id="110799"/>
    <lineage>
        <taxon>Eukaryota</taxon>
        <taxon>Metazoa</taxon>
        <taxon>Ecdysozoa</taxon>
        <taxon>Arthropoda</taxon>
        <taxon>Hexapoda</taxon>
        <taxon>Insecta</taxon>
        <taxon>Pterygota</taxon>
        <taxon>Neoptera</taxon>
        <taxon>Endopterygota</taxon>
        <taxon>Lepidoptera</taxon>
        <taxon>Glossata</taxon>
        <taxon>Ditrysia</taxon>
        <taxon>Papilionoidea</taxon>
        <taxon>Papilionidae</taxon>
        <taxon>Parnassiinae</taxon>
        <taxon>Parnassini</taxon>
        <taxon>Parnassius</taxon>
        <taxon>Parnassius</taxon>
    </lineage>
</organism>
<evidence type="ECO:0000313" key="2">
    <source>
        <dbReference type="Proteomes" id="UP000691718"/>
    </source>
</evidence>
<protein>
    <submittedName>
        <fullName evidence="1">(apollo) hypothetical protein</fullName>
    </submittedName>
</protein>
<gene>
    <name evidence="1" type="ORF">PAPOLLO_LOCUS5988</name>
</gene>
<reference evidence="1" key="1">
    <citation type="submission" date="2021-04" db="EMBL/GenBank/DDBJ databases">
        <authorList>
            <person name="Tunstrom K."/>
        </authorList>
    </citation>
    <scope>NUCLEOTIDE SEQUENCE</scope>
</reference>